<dbReference type="OrthoDB" id="557859at2"/>
<dbReference type="NCBIfam" id="TIGR01552">
    <property type="entry name" value="phd_fam"/>
    <property type="match status" value="1"/>
</dbReference>
<sequence>MAQPADERVYSVTEARGRFSELIAAAEAGVTVVITRDGEPVVDMSMHCKPRRRIDVDWLRRQTAKIPYSSVDSGDLVRQMRDDDRY</sequence>
<evidence type="ECO:0000256" key="1">
    <source>
        <dbReference type="ARBA" id="ARBA00009981"/>
    </source>
</evidence>
<dbReference type="SUPFAM" id="SSF143120">
    <property type="entry name" value="YefM-like"/>
    <property type="match status" value="1"/>
</dbReference>
<gene>
    <name evidence="2" type="ordered locus">BLASA_4424</name>
</gene>
<protein>
    <submittedName>
        <fullName evidence="2">Uncharacterized protein</fullName>
    </submittedName>
</protein>
<dbReference type="HOGENOM" id="CLU_163140_7_1_11"/>
<dbReference type="STRING" id="1146883.BLASA_4424"/>
<evidence type="ECO:0000313" key="2">
    <source>
        <dbReference type="EMBL" id="CCG05233.1"/>
    </source>
</evidence>
<dbReference type="Gene3D" id="3.40.1620.10">
    <property type="entry name" value="YefM-like domain"/>
    <property type="match status" value="1"/>
</dbReference>
<dbReference type="eggNOG" id="COG4118">
    <property type="taxonomic scope" value="Bacteria"/>
</dbReference>
<organism evidence="2 3">
    <name type="scientific">Blastococcus saxobsidens (strain DD2)</name>
    <dbReference type="NCBI Taxonomy" id="1146883"/>
    <lineage>
        <taxon>Bacteria</taxon>
        <taxon>Bacillati</taxon>
        <taxon>Actinomycetota</taxon>
        <taxon>Actinomycetes</taxon>
        <taxon>Geodermatophilales</taxon>
        <taxon>Geodermatophilaceae</taxon>
        <taxon>Blastococcus</taxon>
    </lineage>
</organism>
<keyword evidence="3" id="KW-1185">Reference proteome</keyword>
<dbReference type="EMBL" id="FO117623">
    <property type="protein sequence ID" value="CCG05233.1"/>
    <property type="molecule type" value="Genomic_DNA"/>
</dbReference>
<comment type="similarity">
    <text evidence="1">Belongs to the phD/YefM antitoxin family.</text>
</comment>
<dbReference type="InterPro" id="IPR036165">
    <property type="entry name" value="YefM-like_sf"/>
</dbReference>
<dbReference type="Proteomes" id="UP000007517">
    <property type="component" value="Chromosome"/>
</dbReference>
<dbReference type="KEGG" id="bsd:BLASA_4424"/>
<proteinExistence type="inferred from homology"/>
<name>H6RNT5_BLASD</name>
<dbReference type="RefSeq" id="WP_014378101.1">
    <property type="nucleotide sequence ID" value="NC_016943.1"/>
</dbReference>
<reference evidence="3" key="2">
    <citation type="submission" date="2012-02" db="EMBL/GenBank/DDBJ databases">
        <title>Complete genome sequence of Blastococcus saxobsidens strain DD2.</title>
        <authorList>
            <person name="Genoscope."/>
        </authorList>
    </citation>
    <scope>NUCLEOTIDE SEQUENCE [LARGE SCALE GENOMIC DNA]</scope>
    <source>
        <strain evidence="3">DD2</strain>
    </source>
</reference>
<accession>H6RNT5</accession>
<dbReference type="AlphaFoldDB" id="H6RNT5"/>
<evidence type="ECO:0000313" key="3">
    <source>
        <dbReference type="Proteomes" id="UP000007517"/>
    </source>
</evidence>
<reference evidence="2 3" key="1">
    <citation type="journal article" date="2012" name="J. Bacteriol.">
        <title>Genome Sequence of Blastococcus saxobsidens DD2, a Stone-Inhabiting Bacterium.</title>
        <authorList>
            <person name="Chouaia B."/>
            <person name="Crotti E."/>
            <person name="Brusetti L."/>
            <person name="Daffonchio D."/>
            <person name="Essoussi I."/>
            <person name="Nouioui I."/>
            <person name="Sbissi I."/>
            <person name="Ghodhbane-Gtari F."/>
            <person name="Gtari M."/>
            <person name="Vacherie B."/>
            <person name="Barbe V."/>
            <person name="Medigue C."/>
            <person name="Gury J."/>
            <person name="Pujic P."/>
            <person name="Normand P."/>
        </authorList>
    </citation>
    <scope>NUCLEOTIDE SEQUENCE [LARGE SCALE GENOMIC DNA]</scope>
    <source>
        <strain evidence="2 3">DD2</strain>
    </source>
</reference>